<gene>
    <name evidence="2" type="ordered locus">MLP_46480</name>
</gene>
<dbReference type="EMBL" id="AP012204">
    <property type="protein sequence ID" value="BAK37662.1"/>
    <property type="molecule type" value="Genomic_DNA"/>
</dbReference>
<dbReference type="HOGENOM" id="CLU_080080_2_0_11"/>
<dbReference type="OrthoDB" id="3827267at2"/>
<keyword evidence="1" id="KW-1133">Transmembrane helix</keyword>
<keyword evidence="1" id="KW-0472">Membrane</keyword>
<evidence type="ECO:0008006" key="4">
    <source>
        <dbReference type="Google" id="ProtNLM"/>
    </source>
</evidence>
<name>F5XEB4_MICPN</name>
<organism evidence="2 3">
    <name type="scientific">Microlunatus phosphovorus (strain ATCC 700054 / DSM 10555 / JCM 9379 / NBRC 101784 / NCIMB 13414 / VKM Ac-1990 / NM-1)</name>
    <dbReference type="NCBI Taxonomy" id="1032480"/>
    <lineage>
        <taxon>Bacteria</taxon>
        <taxon>Bacillati</taxon>
        <taxon>Actinomycetota</taxon>
        <taxon>Actinomycetes</taxon>
        <taxon>Propionibacteriales</taxon>
        <taxon>Propionibacteriaceae</taxon>
        <taxon>Microlunatus</taxon>
    </lineage>
</organism>
<dbReference type="KEGG" id="mph:MLP_46480"/>
<keyword evidence="3" id="KW-1185">Reference proteome</keyword>
<evidence type="ECO:0000313" key="3">
    <source>
        <dbReference type="Proteomes" id="UP000007947"/>
    </source>
</evidence>
<dbReference type="STRING" id="1032480.MLP_46480"/>
<sequence>MTSLIMIGIDLIAIAVLTFAVYFPRHHRKDLVAAFLGVNVGVLAVAMVLGSSTVSAGLGLGLFGVLSIIRLRSSEIAQHEVAYYFASLALGLLAGLTSTPSLLVGGLMVLIIAVLAIADHPRLLGGYRQQTIVVDVAHRDEEVLRSHLEMLLGAKLVNLSVIRLDLVNDTTMVDVRYRVPRHPVPHESALTARIHNTRTHEVVR</sequence>
<dbReference type="RefSeq" id="WP_013865491.1">
    <property type="nucleotide sequence ID" value="NC_015635.1"/>
</dbReference>
<feature type="transmembrane region" description="Helical" evidence="1">
    <location>
        <begin position="31"/>
        <end position="48"/>
    </location>
</feature>
<dbReference type="Proteomes" id="UP000007947">
    <property type="component" value="Chromosome"/>
</dbReference>
<dbReference type="InterPro" id="IPR032531">
    <property type="entry name" value="DUF4956"/>
</dbReference>
<keyword evidence="1" id="KW-0812">Transmembrane</keyword>
<reference evidence="2 3" key="1">
    <citation type="submission" date="2011-05" db="EMBL/GenBank/DDBJ databases">
        <title>Whole genome sequence of Microlunatus phosphovorus NM-1.</title>
        <authorList>
            <person name="Hosoyama A."/>
            <person name="Sasaki K."/>
            <person name="Harada T."/>
            <person name="Igarashi R."/>
            <person name="Kawakoshi A."/>
            <person name="Sasagawa M."/>
            <person name="Fukada J."/>
            <person name="Nakamura S."/>
            <person name="Katano Y."/>
            <person name="Hanada S."/>
            <person name="Kamagata Y."/>
            <person name="Nakamura N."/>
            <person name="Yamazaki S."/>
            <person name="Fujita N."/>
        </authorList>
    </citation>
    <scope>NUCLEOTIDE SEQUENCE [LARGE SCALE GENOMIC DNA]</scope>
    <source>
        <strain evidence="3">ATCC 700054 / DSM 10555 / JCM 9379 / NBRC 101784 / NCIMB 13414 / VKM Ac-1990 / NM-1</strain>
    </source>
</reference>
<accession>F5XEB4</accession>
<protein>
    <recommendedName>
        <fullName evidence="4">DUF4956 domain-containing protein</fullName>
    </recommendedName>
</protein>
<dbReference type="AlphaFoldDB" id="F5XEB4"/>
<dbReference type="Pfam" id="PF16316">
    <property type="entry name" value="DUF4956"/>
    <property type="match status" value="1"/>
</dbReference>
<evidence type="ECO:0000256" key="1">
    <source>
        <dbReference type="SAM" id="Phobius"/>
    </source>
</evidence>
<evidence type="ECO:0000313" key="2">
    <source>
        <dbReference type="EMBL" id="BAK37662.1"/>
    </source>
</evidence>
<dbReference type="eggNOG" id="ENOG50308PC">
    <property type="taxonomic scope" value="Bacteria"/>
</dbReference>
<feature type="transmembrane region" description="Helical" evidence="1">
    <location>
        <begin position="81"/>
        <end position="96"/>
    </location>
</feature>
<feature type="transmembrane region" description="Helical" evidence="1">
    <location>
        <begin position="54"/>
        <end position="69"/>
    </location>
</feature>
<proteinExistence type="predicted"/>
<feature type="transmembrane region" description="Helical" evidence="1">
    <location>
        <begin position="6"/>
        <end position="24"/>
    </location>
</feature>